<dbReference type="eggNOG" id="COG3759">
    <property type="taxonomic scope" value="Bacteria"/>
</dbReference>
<comment type="caution">
    <text evidence="2">The sequence shown here is derived from an EMBL/GenBank/DDBJ whole genome shotgun (WGS) entry which is preliminary data.</text>
</comment>
<keyword evidence="1" id="KW-1133">Transmembrane helix</keyword>
<dbReference type="RefSeq" id="WP_008470252.1">
    <property type="nucleotide sequence ID" value="NZ_AYZP01000011.1"/>
</dbReference>
<feature type="transmembrane region" description="Helical" evidence="1">
    <location>
        <begin position="6"/>
        <end position="28"/>
    </location>
</feature>
<dbReference type="Pfam" id="PF06993">
    <property type="entry name" value="DUF1304"/>
    <property type="match status" value="1"/>
</dbReference>
<proteinExistence type="predicted"/>
<keyword evidence="3" id="KW-1185">Reference proteome</keyword>
<evidence type="ECO:0000313" key="2">
    <source>
        <dbReference type="EMBL" id="CCI81474.1"/>
    </source>
</evidence>
<dbReference type="AlphaFoldDB" id="I7L9L2"/>
<organism evidence="2 3">
    <name type="scientific">Lactobacillus hominis DSM 23910 = CRBIP 24.179</name>
    <dbReference type="NCBI Taxonomy" id="1423758"/>
    <lineage>
        <taxon>Bacteria</taxon>
        <taxon>Bacillati</taxon>
        <taxon>Bacillota</taxon>
        <taxon>Bacilli</taxon>
        <taxon>Lactobacillales</taxon>
        <taxon>Lactobacillaceae</taxon>
        <taxon>Lactobacillus</taxon>
    </lineage>
</organism>
<dbReference type="Proteomes" id="UP000009320">
    <property type="component" value="Unassembled WGS sequence"/>
</dbReference>
<keyword evidence="1" id="KW-0812">Transmembrane</keyword>
<evidence type="ECO:0000256" key="1">
    <source>
        <dbReference type="SAM" id="Phobius"/>
    </source>
</evidence>
<dbReference type="GeneID" id="82846741"/>
<dbReference type="EMBL" id="CAKE01000003">
    <property type="protein sequence ID" value="CCI81474.1"/>
    <property type="molecule type" value="Genomic_DNA"/>
</dbReference>
<dbReference type="PATRIC" id="fig|1423758.3.peg.534"/>
<evidence type="ECO:0008006" key="4">
    <source>
        <dbReference type="Google" id="ProtNLM"/>
    </source>
</evidence>
<reference evidence="2 3" key="1">
    <citation type="submission" date="2012-06" db="EMBL/GenBank/DDBJ databases">
        <title>Draft Genome Sequence of Lactobacillus hominis Strain CRBIP 24.179T, isolated from human intestine.</title>
        <authorList>
            <person name="Cousin S."/>
            <person name="Ma L."/>
            <person name="Bizet C."/>
            <person name="Loux V."/>
            <person name="Bouchier C."/>
            <person name="Clermont D."/>
            <person name="Creno S."/>
        </authorList>
    </citation>
    <scope>NUCLEOTIDE SEQUENCE [LARGE SCALE GENOMIC DNA]</scope>
    <source>
        <strain evidence="3">CRBIP 24.179T</strain>
    </source>
</reference>
<dbReference type="STRING" id="1423758.FC41_GL000528"/>
<gene>
    <name evidence="2" type="ORF">BN55_08185</name>
</gene>
<sequence>MVIIRNIGIVLTFIVGIEHIAICLLEVFGKPETKAKAFDMSIEFVQSDEAKTALANQGIYNGMLGLLLILCFFVFKGLVLVQVWQLILGLIVVVAIFGGFTATKKIFLVQMLPALLALICLSL</sequence>
<name>I7L9L2_9LACO</name>
<dbReference type="InterPro" id="IPR009732">
    <property type="entry name" value="DUF1304"/>
</dbReference>
<dbReference type="PANTHER" id="PTHR38446">
    <property type="entry name" value="BLL0914 PROTEIN"/>
    <property type="match status" value="1"/>
</dbReference>
<feature type="transmembrane region" description="Helical" evidence="1">
    <location>
        <begin position="58"/>
        <end position="75"/>
    </location>
</feature>
<accession>I7L9L2</accession>
<feature type="transmembrane region" description="Helical" evidence="1">
    <location>
        <begin position="81"/>
        <end position="102"/>
    </location>
</feature>
<protein>
    <recommendedName>
        <fullName evidence="4">Integral membrane protein</fullName>
    </recommendedName>
</protein>
<evidence type="ECO:0000313" key="3">
    <source>
        <dbReference type="Proteomes" id="UP000009320"/>
    </source>
</evidence>
<dbReference type="PANTHER" id="PTHR38446:SF1">
    <property type="entry name" value="BLL0914 PROTEIN"/>
    <property type="match status" value="1"/>
</dbReference>
<keyword evidence="1" id="KW-0472">Membrane</keyword>